<organism evidence="2 3">
    <name type="scientific">Triticum urartu</name>
    <name type="common">Red wild einkorn</name>
    <name type="synonym">Crithodium urartu</name>
    <dbReference type="NCBI Taxonomy" id="4572"/>
    <lineage>
        <taxon>Eukaryota</taxon>
        <taxon>Viridiplantae</taxon>
        <taxon>Streptophyta</taxon>
        <taxon>Embryophyta</taxon>
        <taxon>Tracheophyta</taxon>
        <taxon>Spermatophyta</taxon>
        <taxon>Magnoliopsida</taxon>
        <taxon>Liliopsida</taxon>
        <taxon>Poales</taxon>
        <taxon>Poaceae</taxon>
        <taxon>BOP clade</taxon>
        <taxon>Pooideae</taxon>
        <taxon>Triticodae</taxon>
        <taxon>Triticeae</taxon>
        <taxon>Triticinae</taxon>
        <taxon>Triticum</taxon>
    </lineage>
</organism>
<evidence type="ECO:0000256" key="1">
    <source>
        <dbReference type="SAM" id="Phobius"/>
    </source>
</evidence>
<feature type="transmembrane region" description="Helical" evidence="1">
    <location>
        <begin position="21"/>
        <end position="39"/>
    </location>
</feature>
<keyword evidence="1" id="KW-0472">Membrane</keyword>
<reference evidence="3" key="1">
    <citation type="journal article" date="2013" name="Nature">
        <title>Draft genome of the wheat A-genome progenitor Triticum urartu.</title>
        <authorList>
            <person name="Ling H.Q."/>
            <person name="Zhao S."/>
            <person name="Liu D."/>
            <person name="Wang J."/>
            <person name="Sun H."/>
            <person name="Zhang C."/>
            <person name="Fan H."/>
            <person name="Li D."/>
            <person name="Dong L."/>
            <person name="Tao Y."/>
            <person name="Gao C."/>
            <person name="Wu H."/>
            <person name="Li Y."/>
            <person name="Cui Y."/>
            <person name="Guo X."/>
            <person name="Zheng S."/>
            <person name="Wang B."/>
            <person name="Yu K."/>
            <person name="Liang Q."/>
            <person name="Yang W."/>
            <person name="Lou X."/>
            <person name="Chen J."/>
            <person name="Feng M."/>
            <person name="Jian J."/>
            <person name="Zhang X."/>
            <person name="Luo G."/>
            <person name="Jiang Y."/>
            <person name="Liu J."/>
            <person name="Wang Z."/>
            <person name="Sha Y."/>
            <person name="Zhang B."/>
            <person name="Wu H."/>
            <person name="Tang D."/>
            <person name="Shen Q."/>
            <person name="Xue P."/>
            <person name="Zou S."/>
            <person name="Wang X."/>
            <person name="Liu X."/>
            <person name="Wang F."/>
            <person name="Yang Y."/>
            <person name="An X."/>
            <person name="Dong Z."/>
            <person name="Zhang K."/>
            <person name="Zhang X."/>
            <person name="Luo M.C."/>
            <person name="Dvorak J."/>
            <person name="Tong Y."/>
            <person name="Wang J."/>
            <person name="Yang H."/>
            <person name="Li Z."/>
            <person name="Wang D."/>
            <person name="Zhang A."/>
            <person name="Wang J."/>
        </authorList>
    </citation>
    <scope>NUCLEOTIDE SEQUENCE</scope>
    <source>
        <strain evidence="3">cv. G1812</strain>
    </source>
</reference>
<evidence type="ECO:0000313" key="3">
    <source>
        <dbReference type="Proteomes" id="UP000015106"/>
    </source>
</evidence>
<dbReference type="EnsemblPlants" id="TuG1812G0500001024.01.T01">
    <property type="protein sequence ID" value="TuG1812G0500001024.01.T01.cds420672"/>
    <property type="gene ID" value="TuG1812G0500001024.01"/>
</dbReference>
<dbReference type="Gramene" id="TuG1812G0500001024.01.T01">
    <property type="protein sequence ID" value="TuG1812G0500001024.01.T01.cds420672"/>
    <property type="gene ID" value="TuG1812G0500001024.01"/>
</dbReference>
<sequence>MARLPNDKMLASDERPWIIPNFLFIAARVGLLFAVLTFFDHPTSSPMLSSLSILCLFFIICNEQA</sequence>
<keyword evidence="3" id="KW-1185">Reference proteome</keyword>
<proteinExistence type="predicted"/>
<keyword evidence="1" id="KW-0812">Transmembrane</keyword>
<dbReference type="Proteomes" id="UP000015106">
    <property type="component" value="Chromosome 5"/>
</dbReference>
<feature type="transmembrane region" description="Helical" evidence="1">
    <location>
        <begin position="45"/>
        <end position="62"/>
    </location>
</feature>
<keyword evidence="1" id="KW-1133">Transmembrane helix</keyword>
<name>A0A8R7UCG5_TRIUA</name>
<protein>
    <submittedName>
        <fullName evidence="2">Uncharacterized protein</fullName>
    </submittedName>
</protein>
<dbReference type="AlphaFoldDB" id="A0A8R7UCG5"/>
<reference evidence="2" key="3">
    <citation type="submission" date="2022-06" db="UniProtKB">
        <authorList>
            <consortium name="EnsemblPlants"/>
        </authorList>
    </citation>
    <scope>IDENTIFICATION</scope>
</reference>
<accession>A0A8R7UCG5</accession>
<reference evidence="2" key="2">
    <citation type="submission" date="2018-03" db="EMBL/GenBank/DDBJ databases">
        <title>The Triticum urartu genome reveals the dynamic nature of wheat genome evolution.</title>
        <authorList>
            <person name="Ling H."/>
            <person name="Ma B."/>
            <person name="Shi X."/>
            <person name="Liu H."/>
            <person name="Dong L."/>
            <person name="Sun H."/>
            <person name="Cao Y."/>
            <person name="Gao Q."/>
            <person name="Zheng S."/>
            <person name="Li Y."/>
            <person name="Yu Y."/>
            <person name="Du H."/>
            <person name="Qi M."/>
            <person name="Li Y."/>
            <person name="Yu H."/>
            <person name="Cui Y."/>
            <person name="Wang N."/>
            <person name="Chen C."/>
            <person name="Wu H."/>
            <person name="Zhao Y."/>
            <person name="Zhang J."/>
            <person name="Li Y."/>
            <person name="Zhou W."/>
            <person name="Zhang B."/>
            <person name="Hu W."/>
            <person name="Eijk M."/>
            <person name="Tang J."/>
            <person name="Witsenboer H."/>
            <person name="Zhao S."/>
            <person name="Li Z."/>
            <person name="Zhang A."/>
            <person name="Wang D."/>
            <person name="Liang C."/>
        </authorList>
    </citation>
    <scope>NUCLEOTIDE SEQUENCE [LARGE SCALE GENOMIC DNA]</scope>
    <source>
        <strain evidence="2">cv. G1812</strain>
    </source>
</reference>
<evidence type="ECO:0000313" key="2">
    <source>
        <dbReference type="EnsemblPlants" id="TuG1812G0500001024.01.T01.cds420672"/>
    </source>
</evidence>